<dbReference type="EMBL" id="VTPY01000001">
    <property type="protein sequence ID" value="KAA0014588.1"/>
    <property type="molecule type" value="Genomic_DNA"/>
</dbReference>
<evidence type="ECO:0000256" key="2">
    <source>
        <dbReference type="ARBA" id="ARBA00022475"/>
    </source>
</evidence>
<dbReference type="NCBIfam" id="TIGR00786">
    <property type="entry name" value="dctM"/>
    <property type="match status" value="1"/>
</dbReference>
<dbReference type="PANTHER" id="PTHR33362:SF5">
    <property type="entry name" value="C4-DICARBOXYLATE TRAP TRANSPORTER LARGE PERMEASE PROTEIN DCTM"/>
    <property type="match status" value="1"/>
</dbReference>
<evidence type="ECO:0000256" key="6">
    <source>
        <dbReference type="ARBA" id="ARBA00023136"/>
    </source>
</evidence>
<feature type="transmembrane region" description="Helical" evidence="7">
    <location>
        <begin position="141"/>
        <end position="167"/>
    </location>
</feature>
<evidence type="ECO:0000259" key="8">
    <source>
        <dbReference type="Pfam" id="PF06808"/>
    </source>
</evidence>
<feature type="transmembrane region" description="Helical" evidence="7">
    <location>
        <begin position="225"/>
        <end position="244"/>
    </location>
</feature>
<evidence type="ECO:0000256" key="4">
    <source>
        <dbReference type="ARBA" id="ARBA00022692"/>
    </source>
</evidence>
<dbReference type="PANTHER" id="PTHR33362">
    <property type="entry name" value="SIALIC ACID TRAP TRANSPORTER PERMEASE PROTEIN SIAT-RELATED"/>
    <property type="match status" value="1"/>
</dbReference>
<proteinExistence type="inferred from homology"/>
<feature type="transmembrane region" description="Helical" evidence="7">
    <location>
        <begin position="38"/>
        <end position="57"/>
    </location>
</feature>
<dbReference type="Proteomes" id="UP000486760">
    <property type="component" value="Unassembled WGS sequence"/>
</dbReference>
<feature type="transmembrane region" description="Helical" evidence="7">
    <location>
        <begin position="63"/>
        <end position="85"/>
    </location>
</feature>
<feature type="transmembrane region" description="Helical" evidence="7">
    <location>
        <begin position="358"/>
        <end position="379"/>
    </location>
</feature>
<feature type="transmembrane region" description="Helical" evidence="7">
    <location>
        <begin position="173"/>
        <end position="194"/>
    </location>
</feature>
<evidence type="ECO:0000313" key="9">
    <source>
        <dbReference type="EMBL" id="KAA0014588.1"/>
    </source>
</evidence>
<feature type="transmembrane region" description="Helical" evidence="7">
    <location>
        <begin position="279"/>
        <end position="300"/>
    </location>
</feature>
<feature type="transmembrane region" description="Helical" evidence="7">
    <location>
        <begin position="250"/>
        <end position="267"/>
    </location>
</feature>
<evidence type="ECO:0000256" key="7">
    <source>
        <dbReference type="RuleBase" id="RU369079"/>
    </source>
</evidence>
<dbReference type="RefSeq" id="WP_149326798.1">
    <property type="nucleotide sequence ID" value="NZ_VTPY01000001.1"/>
</dbReference>
<dbReference type="InterPro" id="IPR010656">
    <property type="entry name" value="DctM"/>
</dbReference>
<evidence type="ECO:0000256" key="3">
    <source>
        <dbReference type="ARBA" id="ARBA00022519"/>
    </source>
</evidence>
<feature type="domain" description="TRAP C4-dicarboxylate transport system permease DctM subunit" evidence="8">
    <location>
        <begin position="12"/>
        <end position="424"/>
    </location>
</feature>
<keyword evidence="10" id="KW-1185">Reference proteome</keyword>
<evidence type="ECO:0000256" key="1">
    <source>
        <dbReference type="ARBA" id="ARBA00004429"/>
    </source>
</evidence>
<dbReference type="GO" id="GO:0005886">
    <property type="term" value="C:plasma membrane"/>
    <property type="evidence" value="ECO:0007669"/>
    <property type="project" value="UniProtKB-SubCell"/>
</dbReference>
<dbReference type="GO" id="GO:0022857">
    <property type="term" value="F:transmembrane transporter activity"/>
    <property type="evidence" value="ECO:0007669"/>
    <property type="project" value="UniProtKB-UniRule"/>
</dbReference>
<comment type="similarity">
    <text evidence="7">Belongs to the TRAP transporter large permease family.</text>
</comment>
<dbReference type="InterPro" id="IPR004681">
    <property type="entry name" value="TRAP_DctM"/>
</dbReference>
<keyword evidence="6 7" id="KW-0472">Membrane</keyword>
<feature type="transmembrane region" description="Helical" evidence="7">
    <location>
        <begin position="6"/>
        <end position="31"/>
    </location>
</feature>
<dbReference type="AlphaFoldDB" id="A0A7V7G6E2"/>
<keyword evidence="7" id="KW-0813">Transport</keyword>
<dbReference type="Pfam" id="PF06808">
    <property type="entry name" value="DctM"/>
    <property type="match status" value="1"/>
</dbReference>
<protein>
    <recommendedName>
        <fullName evidence="7">TRAP transporter large permease protein</fullName>
    </recommendedName>
</protein>
<keyword evidence="3 7" id="KW-0997">Cell inner membrane</keyword>
<evidence type="ECO:0000313" key="10">
    <source>
        <dbReference type="Proteomes" id="UP000486760"/>
    </source>
</evidence>
<comment type="caution">
    <text evidence="9">The sequence shown here is derived from an EMBL/GenBank/DDBJ whole genome shotgun (WGS) entry which is preliminary data.</text>
</comment>
<gene>
    <name evidence="9" type="ORF">F0A17_02785</name>
</gene>
<dbReference type="PIRSF" id="PIRSF006066">
    <property type="entry name" value="HI0050"/>
    <property type="match status" value="1"/>
</dbReference>
<evidence type="ECO:0000256" key="5">
    <source>
        <dbReference type="ARBA" id="ARBA00022989"/>
    </source>
</evidence>
<organism evidence="9 10">
    <name type="scientific">Billgrantia pellis</name>
    <dbReference type="NCBI Taxonomy" id="2606936"/>
    <lineage>
        <taxon>Bacteria</taxon>
        <taxon>Pseudomonadati</taxon>
        <taxon>Pseudomonadota</taxon>
        <taxon>Gammaproteobacteria</taxon>
        <taxon>Oceanospirillales</taxon>
        <taxon>Halomonadaceae</taxon>
        <taxon>Billgrantia</taxon>
    </lineage>
</organism>
<keyword evidence="2" id="KW-1003">Cell membrane</keyword>
<accession>A0A7V7G6E2</accession>
<feature type="transmembrane region" description="Helical" evidence="7">
    <location>
        <begin position="320"/>
        <end position="346"/>
    </location>
</feature>
<keyword evidence="4 7" id="KW-0812">Transmembrane</keyword>
<reference evidence="9 10" key="1">
    <citation type="submission" date="2019-08" db="EMBL/GenBank/DDBJ databases">
        <title>Bioinformatics analysis of the strain L3 and L5.</title>
        <authorList>
            <person name="Li X."/>
        </authorList>
    </citation>
    <scope>NUCLEOTIDE SEQUENCE [LARGE SCALE GENOMIC DNA]</scope>
    <source>
        <strain evidence="9 10">L5</strain>
    </source>
</reference>
<sequence>MDRLDIGIVGIISALFLIGIRVPVGVVLGLVSFAGIAAILNTGAAWGILTAIPYSFITNWSLSAIPMFMLMGYIASQAGLTRGLFSSMRMFMGHVPGGLASATVISSALFASASGSSTATSAAFSRIAVPEMLRVNYQGSLATGTVAASGTLGSLIPPSILLILFGVFTETSISALFVAGLIPGVLSAAIYIGMITLRCRLNPSLAPTSDTQHSRAEKLAALKNTWPLPVLILGVLGGIFLGIFSPTEAGAVGAVLALVLAMVRGTFNTSALVRALVETVEGTCTIFIIAIGASMFSSFMGLSTLPNTMSSGLILWVDNIYVLILLIALLFIALGMFVDSISLLLLTMPILDPILRSLGVDFVWFGIIAIKMLEIGMITPPVGLNVYVMKSSLGDRVPLGEMFKGAAWFILMDLLTLAILVAFPVITLLLPRLML</sequence>
<comment type="subcellular location">
    <subcellularLocation>
        <location evidence="1 7">Cell inner membrane</location>
        <topology evidence="1 7">Multi-pass membrane protein</topology>
    </subcellularLocation>
</comment>
<comment type="function">
    <text evidence="7">Part of the tripartite ATP-independent periplasmic (TRAP) transport system.</text>
</comment>
<keyword evidence="5 7" id="KW-1133">Transmembrane helix</keyword>
<name>A0A7V7G6E2_9GAMM</name>
<comment type="subunit">
    <text evidence="7">The complex comprises the extracytoplasmic solute receptor protein and the two transmembrane proteins.</text>
</comment>
<feature type="transmembrane region" description="Helical" evidence="7">
    <location>
        <begin position="406"/>
        <end position="430"/>
    </location>
</feature>